<dbReference type="AlphaFoldDB" id="A0A497U9H8"/>
<evidence type="ECO:0000313" key="6">
    <source>
        <dbReference type="Proteomes" id="UP000275027"/>
    </source>
</evidence>
<dbReference type="SUPFAM" id="SSF141571">
    <property type="entry name" value="Pentapeptide repeat-like"/>
    <property type="match status" value="1"/>
</dbReference>
<dbReference type="RefSeq" id="WP_101471769.1">
    <property type="nucleotide sequence ID" value="NZ_PJND01000007.1"/>
</dbReference>
<organism evidence="4 6">
    <name type="scientific">Flavobacterium lindanitolerans</name>
    <dbReference type="NCBI Taxonomy" id="428988"/>
    <lineage>
        <taxon>Bacteria</taxon>
        <taxon>Pseudomonadati</taxon>
        <taxon>Bacteroidota</taxon>
        <taxon>Flavobacteriia</taxon>
        <taxon>Flavobacteriales</taxon>
        <taxon>Flavobacteriaceae</taxon>
        <taxon>Flavobacterium</taxon>
    </lineage>
</organism>
<keyword evidence="5" id="KW-1185">Reference proteome</keyword>
<evidence type="ECO:0000259" key="1">
    <source>
        <dbReference type="Pfam" id="PF05729"/>
    </source>
</evidence>
<dbReference type="InterPro" id="IPR007111">
    <property type="entry name" value="NACHT_NTPase"/>
</dbReference>
<evidence type="ECO:0000313" key="3">
    <source>
        <dbReference type="EMBL" id="PKW30046.1"/>
    </source>
</evidence>
<name>A0A497U9H8_9FLAO</name>
<dbReference type="Proteomes" id="UP000233767">
    <property type="component" value="Unassembled WGS sequence"/>
</dbReference>
<sequence length="719" mass="84638">MTEDKIRKIDQLFKSYNYSVSEKSNHKVRIYTLRYGMYHAAEIILFDKEYNITEIKNEYSNAGYATDVKTLDNENHLEEYLFEGFFIKTPLGNELRNRYKHFVNRQLQNLPENSKYEYINGAYDLIFQNEDGNIVENQSYNGTEDKLIDKINHYLSRTEGAIFMIIEAPAGFGKTCTANEILNTFSPSDCKKLPFFTELSRNREARVFKHILLNEIDEQFPNGIKQNIVLDQIYKGRIPLIIDGFDELISKDSNKDEVESMLTTIIELLKGDSKIVITSRKTAIFNSDEFLNSIYDSTNRFSLARFEIKEPTIANWLDKDKIEVITKASFPIEQIANPVLLSYLRNIPIEKLKGYIEISDDGALIDKYLEYLLKREIQRQNLKLTDDTQMRIFRKLMRFMSEFNITAESKETIKELIKDYNLKILQESLKLYQAEERPSIEDLVDTLSNHVFLDRKPNGSVGFVNDFIFGNLVGENLIYNKFQEHYKEKFTEVIPQDFALKSIDSFKIQSKDKKKSLWSIYSESSFKYDVSFYFELDYSLLKKFDRIYKNLFLTDKTISNVEFNNDCYFEECIFSSVTFENCIFNLSKFKTSSFQNCNFYDCTLIIQSSDIEYHDFIIYASYSNNTFLNDIADHFSQDYSIGDSDKKLEEEEVLRHFFQIDGVKPRARKFSYIKKSLSDYSDREVSKVIEGLKRKEYLHFKDDVGFITREAINYLNHNR</sequence>
<dbReference type="InterPro" id="IPR055007">
    <property type="entry name" value="NA-iREase2_dom"/>
</dbReference>
<dbReference type="InterPro" id="IPR027417">
    <property type="entry name" value="P-loop_NTPase"/>
</dbReference>
<dbReference type="Pfam" id="PF22723">
    <property type="entry name" value="NA-iREase2"/>
    <property type="match status" value="1"/>
</dbReference>
<dbReference type="Proteomes" id="UP000275027">
    <property type="component" value="Unassembled WGS sequence"/>
</dbReference>
<reference evidence="4 6" key="2">
    <citation type="submission" date="2018-10" db="EMBL/GenBank/DDBJ databases">
        <title>Genomic Encyclopedia of Archaeal and Bacterial Type Strains, Phase II (KMG-II): from individual species to whole genera.</title>
        <authorList>
            <person name="Goeker M."/>
        </authorList>
    </citation>
    <scope>NUCLEOTIDE SEQUENCE [LARGE SCALE GENOMIC DNA]</scope>
    <source>
        <strain evidence="4 6">DSM 21886</strain>
    </source>
</reference>
<comment type="caution">
    <text evidence="4">The sequence shown here is derived from an EMBL/GenBank/DDBJ whole genome shotgun (WGS) entry which is preliminary data.</text>
</comment>
<dbReference type="EMBL" id="RCCB01000012">
    <property type="protein sequence ID" value="RLJ24386.1"/>
    <property type="molecule type" value="Genomic_DNA"/>
</dbReference>
<gene>
    <name evidence="3" type="ORF">B0G92_1695</name>
    <name evidence="4" type="ORF">CLV50_2267</name>
</gene>
<feature type="domain" description="NACHT-associated inactive Restriction Endonuclease 2" evidence="2">
    <location>
        <begin position="8"/>
        <end position="124"/>
    </location>
</feature>
<dbReference type="EMBL" id="PJND01000007">
    <property type="protein sequence ID" value="PKW30046.1"/>
    <property type="molecule type" value="Genomic_DNA"/>
</dbReference>
<dbReference type="SUPFAM" id="SSF52540">
    <property type="entry name" value="P-loop containing nucleoside triphosphate hydrolases"/>
    <property type="match status" value="1"/>
</dbReference>
<dbReference type="Gene3D" id="2.160.20.80">
    <property type="entry name" value="E3 ubiquitin-protein ligase SopA"/>
    <property type="match status" value="1"/>
</dbReference>
<evidence type="ECO:0000313" key="5">
    <source>
        <dbReference type="Proteomes" id="UP000233767"/>
    </source>
</evidence>
<accession>A0A497U9H8</accession>
<dbReference type="Pfam" id="PF05729">
    <property type="entry name" value="NACHT"/>
    <property type="match status" value="1"/>
</dbReference>
<proteinExistence type="predicted"/>
<evidence type="ECO:0000313" key="4">
    <source>
        <dbReference type="EMBL" id="RLJ24386.1"/>
    </source>
</evidence>
<protein>
    <submittedName>
        <fullName evidence="4">NACHT domain-containing protein</fullName>
    </submittedName>
</protein>
<evidence type="ECO:0000259" key="2">
    <source>
        <dbReference type="Pfam" id="PF22723"/>
    </source>
</evidence>
<reference evidence="3 5" key="1">
    <citation type="submission" date="2017-12" db="EMBL/GenBank/DDBJ databases">
        <title>Genomic Encyclopedia of Type Strains, Phase III (KMG-III): the genomes of soil and plant-associated and newly described type strains.</title>
        <authorList>
            <person name="Whitman W."/>
        </authorList>
    </citation>
    <scope>NUCLEOTIDE SEQUENCE [LARGE SCALE GENOMIC DNA]</scope>
    <source>
        <strain evidence="3 5">IP-10</strain>
    </source>
</reference>
<feature type="domain" description="NACHT" evidence="1">
    <location>
        <begin position="164"/>
        <end position="293"/>
    </location>
</feature>
<dbReference type="Gene3D" id="3.40.50.300">
    <property type="entry name" value="P-loop containing nucleotide triphosphate hydrolases"/>
    <property type="match status" value="1"/>
</dbReference>